<evidence type="ECO:0000313" key="5">
    <source>
        <dbReference type="EMBL" id="RDE19453.1"/>
    </source>
</evidence>
<dbReference type="InterPro" id="IPR045004">
    <property type="entry name" value="ECH_dom"/>
</dbReference>
<organism evidence="5 6">
    <name type="scientific">Motiliproteus coralliicola</name>
    <dbReference type="NCBI Taxonomy" id="2283196"/>
    <lineage>
        <taxon>Bacteria</taxon>
        <taxon>Pseudomonadati</taxon>
        <taxon>Pseudomonadota</taxon>
        <taxon>Gammaproteobacteria</taxon>
        <taxon>Oceanospirillales</taxon>
        <taxon>Oceanospirillaceae</taxon>
        <taxon>Motiliproteus</taxon>
    </lineage>
</organism>
<dbReference type="SUPFAM" id="SSF52096">
    <property type="entry name" value="ClpP/crotonase"/>
    <property type="match status" value="1"/>
</dbReference>
<accession>A0A369WDT2</accession>
<feature type="domain" description="Enoyl-CoA hydratase/isomerase" evidence="4">
    <location>
        <begin position="20"/>
        <end position="356"/>
    </location>
</feature>
<evidence type="ECO:0000256" key="1">
    <source>
        <dbReference type="ARBA" id="ARBA00001709"/>
    </source>
</evidence>
<dbReference type="Gene3D" id="3.90.226.10">
    <property type="entry name" value="2-enoyl-CoA Hydratase, Chain A, domain 1"/>
    <property type="match status" value="1"/>
</dbReference>
<dbReference type="InterPro" id="IPR032259">
    <property type="entry name" value="HIBYL-CoA-H"/>
</dbReference>
<evidence type="ECO:0000259" key="4">
    <source>
        <dbReference type="Pfam" id="PF16113"/>
    </source>
</evidence>
<keyword evidence="3" id="KW-0378">Hydrolase</keyword>
<keyword evidence="5" id="KW-0413">Isomerase</keyword>
<reference evidence="5 6" key="1">
    <citation type="submission" date="2018-07" db="EMBL/GenBank/DDBJ databases">
        <title>Motiliproteus coralliicola sp. nov., a bacterium isolated from Coral.</title>
        <authorList>
            <person name="Wang G."/>
        </authorList>
    </citation>
    <scope>NUCLEOTIDE SEQUENCE [LARGE SCALE GENOMIC DNA]</scope>
    <source>
        <strain evidence="5 6">C34</strain>
    </source>
</reference>
<evidence type="ECO:0000313" key="6">
    <source>
        <dbReference type="Proteomes" id="UP000253769"/>
    </source>
</evidence>
<sequence>MTAILFTEHAAANGKKIIQATLNSEKSLNALTLEMIELLAPKLPEWEADEAVAAVILDGAGDKAFCAGGDIRNLYKGMVGDNDNPDFVETFFTEEYQLDHAIHCFTKPLIVWGGGIVMGGGLGLMAGANYRVVTETSRIAMPEVSIGLYPDVGGSWFLNRMPGRVGLFLGLTASGLNAADCRYVGLGDRFVSTDKRGLLIEQLQAVEWGSDLEDLHHGVNTVLRQLEQDSLEQLPESQVLKHFDTINALMDHYELKDIVAAILALETDDRWLQKAQGAVKAGSPAAMALIFAQLKRSKHLSLKEVFQAELVLSLNCGKAGEFAEGVRALLIDKDGKPDWRFKSLETVDQNWIEGLFVSPWSDADHPLAQL</sequence>
<dbReference type="PANTHER" id="PTHR43176:SF3">
    <property type="entry name" value="3-HYDROXYISOBUTYRYL-COA HYDROLASE, MITOCHONDRIAL"/>
    <property type="match status" value="1"/>
</dbReference>
<dbReference type="GO" id="GO:0016853">
    <property type="term" value="F:isomerase activity"/>
    <property type="evidence" value="ECO:0007669"/>
    <property type="project" value="UniProtKB-KW"/>
</dbReference>
<dbReference type="GO" id="GO:0003860">
    <property type="term" value="F:3-hydroxyisobutyryl-CoA hydrolase activity"/>
    <property type="evidence" value="ECO:0007669"/>
    <property type="project" value="UniProtKB-EC"/>
</dbReference>
<dbReference type="PANTHER" id="PTHR43176">
    <property type="entry name" value="3-HYDROXYISOBUTYRYL-COA HYDROLASE-RELATED"/>
    <property type="match status" value="1"/>
</dbReference>
<dbReference type="CDD" id="cd06558">
    <property type="entry name" value="crotonase-like"/>
    <property type="match status" value="1"/>
</dbReference>
<dbReference type="Proteomes" id="UP000253769">
    <property type="component" value="Unassembled WGS sequence"/>
</dbReference>
<dbReference type="AlphaFoldDB" id="A0A369WDT2"/>
<protein>
    <recommendedName>
        <fullName evidence="2">3-hydroxyisobutyryl-CoA hydrolase</fullName>
        <ecNumber evidence="2">3.1.2.4</ecNumber>
    </recommendedName>
</protein>
<evidence type="ECO:0000256" key="2">
    <source>
        <dbReference type="ARBA" id="ARBA00011915"/>
    </source>
</evidence>
<dbReference type="EMBL" id="QQOH01000003">
    <property type="protein sequence ID" value="RDE19453.1"/>
    <property type="molecule type" value="Genomic_DNA"/>
</dbReference>
<keyword evidence="6" id="KW-1185">Reference proteome</keyword>
<dbReference type="Pfam" id="PF16113">
    <property type="entry name" value="ECH_2"/>
    <property type="match status" value="1"/>
</dbReference>
<comment type="catalytic activity">
    <reaction evidence="1">
        <text>3-hydroxy-2-methylpropanoyl-CoA + H2O = 3-hydroxy-2-methylpropanoate + CoA + H(+)</text>
        <dbReference type="Rhea" id="RHEA:20888"/>
        <dbReference type="ChEBI" id="CHEBI:11805"/>
        <dbReference type="ChEBI" id="CHEBI:15377"/>
        <dbReference type="ChEBI" id="CHEBI:15378"/>
        <dbReference type="ChEBI" id="CHEBI:57287"/>
        <dbReference type="ChEBI" id="CHEBI:57340"/>
        <dbReference type="EC" id="3.1.2.4"/>
    </reaction>
</comment>
<name>A0A369WDT2_9GAMM</name>
<gene>
    <name evidence="5" type="ORF">DV711_11205</name>
</gene>
<dbReference type="GO" id="GO:0005829">
    <property type="term" value="C:cytosol"/>
    <property type="evidence" value="ECO:0007669"/>
    <property type="project" value="TreeGrafter"/>
</dbReference>
<dbReference type="NCBIfam" id="NF004127">
    <property type="entry name" value="PRK05617.1"/>
    <property type="match status" value="1"/>
</dbReference>
<comment type="caution">
    <text evidence="5">The sequence shown here is derived from an EMBL/GenBank/DDBJ whole genome shotgun (WGS) entry which is preliminary data.</text>
</comment>
<dbReference type="RefSeq" id="WP_114695798.1">
    <property type="nucleotide sequence ID" value="NZ_QQOH01000003.1"/>
</dbReference>
<evidence type="ECO:0000256" key="3">
    <source>
        <dbReference type="ARBA" id="ARBA00022801"/>
    </source>
</evidence>
<dbReference type="OrthoDB" id="9790967at2"/>
<proteinExistence type="predicted"/>
<dbReference type="InterPro" id="IPR029045">
    <property type="entry name" value="ClpP/crotonase-like_dom_sf"/>
</dbReference>
<dbReference type="GO" id="GO:0006574">
    <property type="term" value="P:L-valine catabolic process"/>
    <property type="evidence" value="ECO:0007669"/>
    <property type="project" value="TreeGrafter"/>
</dbReference>
<dbReference type="EC" id="3.1.2.4" evidence="2"/>